<protein>
    <recommendedName>
        <fullName evidence="3">Pyridine nucleotide-disulphide oxidoreductase dimerisation domain-containing protein</fullName>
    </recommendedName>
</protein>
<gene>
    <name evidence="1" type="ORF">LC087_04165</name>
</gene>
<keyword evidence="2" id="KW-1185">Reference proteome</keyword>
<accession>A0ABY9JYG2</accession>
<evidence type="ECO:0000313" key="2">
    <source>
        <dbReference type="Proteomes" id="UP001197974"/>
    </source>
</evidence>
<sequence length="73" mass="8012">MLTLSIDENGVIAGGICIGEQAKDIISMIALLIKMEADIYKVEDFVPAYPSSMGLPFAAIRKAVKRYHKLENV</sequence>
<dbReference type="Gene3D" id="3.30.390.30">
    <property type="match status" value="1"/>
</dbReference>
<dbReference type="InterPro" id="IPR016156">
    <property type="entry name" value="FAD/NAD-linked_Rdtase_dimer_sf"/>
</dbReference>
<dbReference type="RefSeq" id="WP_306020092.1">
    <property type="nucleotide sequence ID" value="NZ_CP129013.1"/>
</dbReference>
<reference evidence="1 2" key="1">
    <citation type="submission" date="2023-06" db="EMBL/GenBank/DDBJ databases">
        <title>Five Gram-positive bacteria isolated from mangrove sediments in Shenzhen, Guangdong, China.</title>
        <authorList>
            <person name="Yu S."/>
            <person name="Zheng W."/>
            <person name="Huang Y."/>
        </authorList>
    </citation>
    <scope>NUCLEOTIDE SEQUENCE [LARGE SCALE GENOMIC DNA]</scope>
    <source>
        <strain evidence="1 2">SaN35-3</strain>
    </source>
</reference>
<proteinExistence type="predicted"/>
<dbReference type="Proteomes" id="UP001197974">
    <property type="component" value="Chromosome"/>
</dbReference>
<dbReference type="SUPFAM" id="SSF55424">
    <property type="entry name" value="FAD/NAD-linked reductases, dimerisation (C-terminal) domain"/>
    <property type="match status" value="1"/>
</dbReference>
<evidence type="ECO:0008006" key="3">
    <source>
        <dbReference type="Google" id="ProtNLM"/>
    </source>
</evidence>
<dbReference type="EMBL" id="CP129013">
    <property type="protein sequence ID" value="WLR43383.1"/>
    <property type="molecule type" value="Genomic_DNA"/>
</dbReference>
<organism evidence="1 2">
    <name type="scientific">Bacillus carboniphilus</name>
    <dbReference type="NCBI Taxonomy" id="86663"/>
    <lineage>
        <taxon>Bacteria</taxon>
        <taxon>Bacillati</taxon>
        <taxon>Bacillota</taxon>
        <taxon>Bacilli</taxon>
        <taxon>Bacillales</taxon>
        <taxon>Bacillaceae</taxon>
        <taxon>Bacillus</taxon>
    </lineage>
</organism>
<evidence type="ECO:0000313" key="1">
    <source>
        <dbReference type="EMBL" id="WLR43383.1"/>
    </source>
</evidence>
<name>A0ABY9JYG2_9BACI</name>